<sequence>MRLAMKKAEAIGGMMARRKSFKQMIQAQVRKHLWKMDVHPSAWIAETALIDRTWPKGIHIAADVMIGEEVVVLTHDLTRGIYLDTYVGPRSQVGARAIILPGITVGADCVIQPGALVNRDVPDGHVAEGNPAVSRPR</sequence>
<dbReference type="EMBL" id="NOXT01000124">
    <property type="protein sequence ID" value="OYQ24658.1"/>
    <property type="molecule type" value="Genomic_DNA"/>
</dbReference>
<evidence type="ECO:0000313" key="2">
    <source>
        <dbReference type="EMBL" id="OYQ24658.1"/>
    </source>
</evidence>
<accession>A0A255Y624</accession>
<comment type="caution">
    <text evidence="2">The sequence shown here is derived from an EMBL/GenBank/DDBJ whole genome shotgun (WGS) entry which is preliminary data.</text>
</comment>
<evidence type="ECO:0000313" key="3">
    <source>
        <dbReference type="Proteomes" id="UP000216991"/>
    </source>
</evidence>
<dbReference type="InterPro" id="IPR050179">
    <property type="entry name" value="Trans_hexapeptide_repeat"/>
</dbReference>
<dbReference type="SUPFAM" id="SSF51161">
    <property type="entry name" value="Trimeric LpxA-like enzymes"/>
    <property type="match status" value="1"/>
</dbReference>
<dbReference type="AlphaFoldDB" id="A0A255Y624"/>
<dbReference type="InterPro" id="IPR011004">
    <property type="entry name" value="Trimer_LpxA-like_sf"/>
</dbReference>
<keyword evidence="3" id="KW-1185">Reference proteome</keyword>
<dbReference type="Gene3D" id="2.160.10.10">
    <property type="entry name" value="Hexapeptide repeat proteins"/>
    <property type="match status" value="1"/>
</dbReference>
<proteinExistence type="inferred from homology"/>
<protein>
    <recommendedName>
        <fullName evidence="4">Acetyltransferase</fullName>
    </recommendedName>
</protein>
<dbReference type="PANTHER" id="PTHR43300">
    <property type="entry name" value="ACETYLTRANSFERASE"/>
    <property type="match status" value="1"/>
</dbReference>
<evidence type="ECO:0008006" key="4">
    <source>
        <dbReference type="Google" id="ProtNLM"/>
    </source>
</evidence>
<dbReference type="Pfam" id="PF00132">
    <property type="entry name" value="Hexapep"/>
    <property type="match status" value="1"/>
</dbReference>
<dbReference type="Proteomes" id="UP000216991">
    <property type="component" value="Unassembled WGS sequence"/>
</dbReference>
<gene>
    <name evidence="2" type="ORF">CHU93_14915</name>
</gene>
<reference evidence="2 3" key="1">
    <citation type="submission" date="2017-07" db="EMBL/GenBank/DDBJ databases">
        <title>Sandarakinorhabdus cyanobacteriorum sp. nov., a novel bacterium isolated from cyanobacterial aggregates in a eutrophic lake.</title>
        <authorList>
            <person name="Cai H."/>
        </authorList>
    </citation>
    <scope>NUCLEOTIDE SEQUENCE [LARGE SCALE GENOMIC DNA]</scope>
    <source>
        <strain evidence="2 3">TH057</strain>
    </source>
</reference>
<organism evidence="2 3">
    <name type="scientific">Sandarakinorhabdus cyanobacteriorum</name>
    <dbReference type="NCBI Taxonomy" id="1981098"/>
    <lineage>
        <taxon>Bacteria</taxon>
        <taxon>Pseudomonadati</taxon>
        <taxon>Pseudomonadota</taxon>
        <taxon>Alphaproteobacteria</taxon>
        <taxon>Sphingomonadales</taxon>
        <taxon>Sphingosinicellaceae</taxon>
        <taxon>Sandarakinorhabdus</taxon>
    </lineage>
</organism>
<name>A0A255Y624_9SPHN</name>
<dbReference type="InterPro" id="IPR001451">
    <property type="entry name" value="Hexapep"/>
</dbReference>
<comment type="similarity">
    <text evidence="1">Belongs to the transferase hexapeptide repeat family.</text>
</comment>
<evidence type="ECO:0000256" key="1">
    <source>
        <dbReference type="ARBA" id="ARBA00007274"/>
    </source>
</evidence>